<dbReference type="EMBL" id="CADEPI010000178">
    <property type="protein sequence ID" value="CAB3379090.1"/>
    <property type="molecule type" value="Genomic_DNA"/>
</dbReference>
<keyword evidence="2" id="KW-1185">Reference proteome</keyword>
<name>A0A8S1DEM7_9INSE</name>
<sequence length="111" mass="12372">MWYKRTWEPIFWGEAFAGPDGALHFCASPETPVPVALNSGSELVGQMPYFLVSEAAEKANLHALPIDGLDALTNLKKTYCRMSRSLIDLCFSDPTFQPRWKMGTNKSFAGK</sequence>
<protein>
    <submittedName>
        <fullName evidence="1">Uncharacterized protein</fullName>
    </submittedName>
</protein>
<gene>
    <name evidence="1" type="ORF">CLODIP_2_CD09474</name>
</gene>
<evidence type="ECO:0000313" key="2">
    <source>
        <dbReference type="Proteomes" id="UP000494165"/>
    </source>
</evidence>
<evidence type="ECO:0000313" key="1">
    <source>
        <dbReference type="EMBL" id="CAB3379090.1"/>
    </source>
</evidence>
<accession>A0A8S1DEM7</accession>
<organism evidence="1 2">
    <name type="scientific">Cloeon dipterum</name>
    <dbReference type="NCBI Taxonomy" id="197152"/>
    <lineage>
        <taxon>Eukaryota</taxon>
        <taxon>Metazoa</taxon>
        <taxon>Ecdysozoa</taxon>
        <taxon>Arthropoda</taxon>
        <taxon>Hexapoda</taxon>
        <taxon>Insecta</taxon>
        <taxon>Pterygota</taxon>
        <taxon>Palaeoptera</taxon>
        <taxon>Ephemeroptera</taxon>
        <taxon>Pisciforma</taxon>
        <taxon>Baetidae</taxon>
        <taxon>Cloeon</taxon>
    </lineage>
</organism>
<dbReference type="Proteomes" id="UP000494165">
    <property type="component" value="Unassembled WGS sequence"/>
</dbReference>
<reference evidence="1 2" key="1">
    <citation type="submission" date="2020-04" db="EMBL/GenBank/DDBJ databases">
        <authorList>
            <person name="Alioto T."/>
            <person name="Alioto T."/>
            <person name="Gomez Garrido J."/>
        </authorList>
    </citation>
    <scope>NUCLEOTIDE SEQUENCE [LARGE SCALE GENOMIC DNA]</scope>
</reference>
<proteinExistence type="predicted"/>
<dbReference type="AlphaFoldDB" id="A0A8S1DEM7"/>
<comment type="caution">
    <text evidence="1">The sequence shown here is derived from an EMBL/GenBank/DDBJ whole genome shotgun (WGS) entry which is preliminary data.</text>
</comment>